<dbReference type="InterPro" id="IPR016208">
    <property type="entry name" value="Ald_Oxase/xanthine_DH-like"/>
</dbReference>
<dbReference type="KEGG" id="doe:DENOEST_1223"/>
<dbReference type="Gene3D" id="3.30.365.10">
    <property type="entry name" value="Aldehyde oxidase/xanthine dehydrogenase, molybdopterin binding domain"/>
    <property type="match status" value="4"/>
</dbReference>
<reference evidence="4 5" key="1">
    <citation type="submission" date="2020-03" db="EMBL/GenBank/DDBJ databases">
        <authorList>
            <consortium name="Genoscope - CEA"/>
            <person name="William W."/>
        </authorList>
    </citation>
    <scope>NUCLEOTIDE SEQUENCE [LARGE SCALE GENOMIC DNA]</scope>
    <source>
        <strain evidence="5">DSM 16959</strain>
    </source>
</reference>
<feature type="domain" description="Aldehyde oxidase/xanthine dehydrogenase a/b hammerhead" evidence="3">
    <location>
        <begin position="21"/>
        <end position="136"/>
    </location>
</feature>
<dbReference type="SUPFAM" id="SSF54665">
    <property type="entry name" value="CO dehydrogenase molybdoprotein N-domain-like"/>
    <property type="match status" value="1"/>
</dbReference>
<dbReference type="InterPro" id="IPR036856">
    <property type="entry name" value="Ald_Oxase/Xan_DH_a/b_sf"/>
</dbReference>
<dbReference type="RefSeq" id="WP_145771686.1">
    <property type="nucleotide sequence ID" value="NZ_LR778301.1"/>
</dbReference>
<dbReference type="Pfam" id="PF01315">
    <property type="entry name" value="Ald_Xan_dh_C"/>
    <property type="match status" value="1"/>
</dbReference>
<dbReference type="Gene3D" id="3.90.1170.50">
    <property type="entry name" value="Aldehyde oxidase/xanthine dehydrogenase, a/b hammerhead"/>
    <property type="match status" value="1"/>
</dbReference>
<evidence type="ECO:0000259" key="3">
    <source>
        <dbReference type="SMART" id="SM01008"/>
    </source>
</evidence>
<dbReference type="EMBL" id="LR778301">
    <property type="protein sequence ID" value="CAB1368388.1"/>
    <property type="molecule type" value="Genomic_DNA"/>
</dbReference>
<dbReference type="Proteomes" id="UP000515733">
    <property type="component" value="Chromosome"/>
</dbReference>
<dbReference type="AlphaFoldDB" id="A0A6S6Y7H1"/>
<dbReference type="SUPFAM" id="SSF56003">
    <property type="entry name" value="Molybdenum cofactor-binding domain"/>
    <property type="match status" value="1"/>
</dbReference>
<keyword evidence="1" id="KW-0500">Molybdenum</keyword>
<dbReference type="GO" id="GO:0016491">
    <property type="term" value="F:oxidoreductase activity"/>
    <property type="evidence" value="ECO:0007669"/>
    <property type="project" value="UniProtKB-KW"/>
</dbReference>
<dbReference type="OrthoDB" id="221297at2"/>
<dbReference type="Pfam" id="PF20256">
    <property type="entry name" value="MoCoBD_2"/>
    <property type="match status" value="1"/>
</dbReference>
<dbReference type="SMART" id="SM01008">
    <property type="entry name" value="Ald_Xan_dh_C"/>
    <property type="match status" value="1"/>
</dbReference>
<dbReference type="PANTHER" id="PTHR11908:SF132">
    <property type="entry name" value="ALDEHYDE OXIDASE 1-RELATED"/>
    <property type="match status" value="1"/>
</dbReference>
<dbReference type="PANTHER" id="PTHR11908">
    <property type="entry name" value="XANTHINE DEHYDROGENASE"/>
    <property type="match status" value="1"/>
</dbReference>
<dbReference type="InterPro" id="IPR046867">
    <property type="entry name" value="AldOxase/xan_DH_MoCoBD2"/>
</dbReference>
<dbReference type="InterPro" id="IPR008274">
    <property type="entry name" value="AldOxase/xan_DH_MoCoBD1"/>
</dbReference>
<evidence type="ECO:0000256" key="2">
    <source>
        <dbReference type="ARBA" id="ARBA00023002"/>
    </source>
</evidence>
<evidence type="ECO:0000313" key="4">
    <source>
        <dbReference type="EMBL" id="CAB1368388.1"/>
    </source>
</evidence>
<evidence type="ECO:0000256" key="1">
    <source>
        <dbReference type="ARBA" id="ARBA00022505"/>
    </source>
</evidence>
<proteinExistence type="predicted"/>
<sequence length="778" mass="83895">MNKLNVVGQSVERPDAYDKVTGGKGYPVNVRLPGMLHGKMLRSPYAHARIISIDASRAERLPGVKAVLLPRDVPQVKFCPVYFVPVQAPSMVLDFDVMNPEIVRYVGQPVAAVAATSAEIAEAALDLIDVEYEELPAIFDPEEAMKDGAPQLHPDAPNNIAKNPSFAYGDLDQGFADADYVFEGVYETQRVHTCYMEPRVCVVDMDRQNNVTIHVTTQHLFGTREKLAFALGLPESKVKVVKSPYIGGGFGGKLELTAMEPVAALLSKKAGKPVRLEHTRHEDFITTTRNPIKVYLKTGVKKDGTFTARYAKSILDCGAHATHGSEVIMVHGAFGLFFNYHAPHQKWEGYTVYTNNMIGGGYRGYGAPQGSFAVESQIDEICTKLGLDPIEMRLKNARKQGEPHPFNPAFTLATYGLEDCLRQGAEKINWSKARSAPRSEGSKKRGFGLAVHPVWVSGCMGFPDIYEHSGAIIKLNRDGTADLSSASMDIGSGQITTLCQIAAEELGLPAGAVRMSSCGDSDNLPFDAPTHASRVTYSSGNAVKAAAAAAKKRLFDVAATMMEVSPDDLESCNGRVNVKGSPDKSISIAEIAQRAESPFVQMTAEGPKPTTIEEKGTIIGVASLAPKSNPTPCAAQFVEVEVDTETGEVKVLHAVYAHDIGRAINPKAAEGQVEGGFQQGMGYALMEQIQFDPETGACLTSDFLDYKMPTAMEMPRKMDSIFIETDEPTGPFGAKSLGECCVITPAPAIANAIYDAIGVRFTQLPITPEKILAGLGKL</sequence>
<dbReference type="InterPro" id="IPR000674">
    <property type="entry name" value="Ald_Oxase/Xan_DH_a/b"/>
</dbReference>
<keyword evidence="2" id="KW-0560">Oxidoreductase</keyword>
<dbReference type="Pfam" id="PF02738">
    <property type="entry name" value="MoCoBD_1"/>
    <property type="match status" value="1"/>
</dbReference>
<accession>A0A6S6Y7H1</accession>
<dbReference type="GO" id="GO:0005506">
    <property type="term" value="F:iron ion binding"/>
    <property type="evidence" value="ECO:0007669"/>
    <property type="project" value="InterPro"/>
</dbReference>
<organism evidence="4 5">
    <name type="scientific">Denitratisoma oestradiolicum</name>
    <dbReference type="NCBI Taxonomy" id="311182"/>
    <lineage>
        <taxon>Bacteria</taxon>
        <taxon>Pseudomonadati</taxon>
        <taxon>Pseudomonadota</taxon>
        <taxon>Betaproteobacteria</taxon>
        <taxon>Nitrosomonadales</taxon>
        <taxon>Sterolibacteriaceae</taxon>
        <taxon>Denitratisoma</taxon>
    </lineage>
</organism>
<dbReference type="InterPro" id="IPR037165">
    <property type="entry name" value="AldOxase/xan_DH_Mopterin-bd_sf"/>
</dbReference>
<keyword evidence="5" id="KW-1185">Reference proteome</keyword>
<evidence type="ECO:0000313" key="5">
    <source>
        <dbReference type="Proteomes" id="UP000515733"/>
    </source>
</evidence>
<protein>
    <recommendedName>
        <fullName evidence="3">Aldehyde oxidase/xanthine dehydrogenase a/b hammerhead domain-containing protein</fullName>
    </recommendedName>
</protein>
<gene>
    <name evidence="4" type="ORF">DENOEST_1223</name>
</gene>
<name>A0A6S6Y7H1_9PROT</name>